<accession>S0F850</accession>
<dbReference type="Proteomes" id="UP000014073">
    <property type="component" value="Unassembled WGS sequence"/>
</dbReference>
<comment type="caution">
    <text evidence="1">The sequence shown here is derived from an EMBL/GenBank/DDBJ whole genome shotgun (WGS) entry which is preliminary data.</text>
</comment>
<evidence type="ECO:0000313" key="2">
    <source>
        <dbReference type="Proteomes" id="UP000014073"/>
    </source>
</evidence>
<dbReference type="RefSeq" id="WP_008142001.1">
    <property type="nucleotide sequence ID" value="NZ_EQ973637.1"/>
</dbReference>
<proteinExistence type="predicted"/>
<dbReference type="OrthoDB" id="761425at2"/>
<evidence type="ECO:0000313" key="1">
    <source>
        <dbReference type="EMBL" id="EEF75942.1"/>
    </source>
</evidence>
<protein>
    <submittedName>
        <fullName evidence="1">Uncharacterized protein</fullName>
    </submittedName>
</protein>
<dbReference type="EMBL" id="ACBW01000104">
    <property type="protein sequence ID" value="EEF75942.1"/>
    <property type="molecule type" value="Genomic_DNA"/>
</dbReference>
<dbReference type="GeneID" id="78404373"/>
<name>S0F850_9BACT</name>
<dbReference type="HOGENOM" id="CLU_109793_0_0_10"/>
<dbReference type="AlphaFoldDB" id="S0F850"/>
<dbReference type="STRING" id="547042.BACCOPRO_01436"/>
<dbReference type="eggNOG" id="COG3516">
    <property type="taxonomic scope" value="Bacteria"/>
</dbReference>
<reference evidence="1 2" key="1">
    <citation type="submission" date="2008-12" db="EMBL/GenBank/DDBJ databases">
        <authorList>
            <person name="Fulton L."/>
            <person name="Clifton S."/>
            <person name="Fulton B."/>
            <person name="Xu J."/>
            <person name="Minx P."/>
            <person name="Pepin K.H."/>
            <person name="Johnson M."/>
            <person name="Bhonagiri V."/>
            <person name="Nash W.E."/>
            <person name="Mardis E.R."/>
            <person name="Wilson R.K."/>
        </authorList>
    </citation>
    <scope>NUCLEOTIDE SEQUENCE [LARGE SCALE GENOMIC DNA]</scope>
    <source>
        <strain evidence="1 2">DSM 18228</strain>
    </source>
</reference>
<gene>
    <name evidence="1" type="ORF">BACCOPRO_01436</name>
</gene>
<keyword evidence="2" id="KW-1185">Reference proteome</keyword>
<organism evidence="1 2">
    <name type="scientific">Phocaeicola coprophilus DSM 18228 = JCM 13818</name>
    <dbReference type="NCBI Taxonomy" id="547042"/>
    <lineage>
        <taxon>Bacteria</taxon>
        <taxon>Pseudomonadati</taxon>
        <taxon>Bacteroidota</taxon>
        <taxon>Bacteroidia</taxon>
        <taxon>Bacteroidales</taxon>
        <taxon>Bacteroidaceae</taxon>
        <taxon>Phocaeicola</taxon>
    </lineage>
</organism>
<sequence>MALYDYGIGGNEVRVDANESIAEIPSNRTLLVQKLTDDAPSEPECVYGLQTIEDVFERFEPTVQLEHVDAEGNEVKEVMTFKGLGDFGAEKIKENSEFLSGLDIEREQSLKIARQLSSNKALRKVLENPVLREALAEVLSTSIQEINEAQSNSKI</sequence>